<feature type="region of interest" description="Disordered" evidence="4">
    <location>
        <begin position="1"/>
        <end position="73"/>
    </location>
</feature>
<comment type="caution">
    <text evidence="6">The sequence shown here is derived from an EMBL/GenBank/DDBJ whole genome shotgun (WGS) entry which is preliminary data.</text>
</comment>
<sequence>MGVDARQAPLGEWSLEATKGVRPGAARTPTVRFNRRTRPKIPRIGCDPRRRPRPPRPGGRPRPGRRDRAGAGECSAGEIAARFPISGPSISRHLGVLKAAGLVRERRVANRVYYSLVEERLALSVGRFLSAICPEQVVIRQRRLRSTKTGAPDETAADDQRRRTTTPRELPGRP</sequence>
<dbReference type="InterPro" id="IPR036390">
    <property type="entry name" value="WH_DNA-bd_sf"/>
</dbReference>
<dbReference type="InterPro" id="IPR011991">
    <property type="entry name" value="ArsR-like_HTH"/>
</dbReference>
<dbReference type="SUPFAM" id="SSF46785">
    <property type="entry name" value="Winged helix' DNA-binding domain"/>
    <property type="match status" value="1"/>
</dbReference>
<dbReference type="RefSeq" id="WP_387703221.1">
    <property type="nucleotide sequence ID" value="NZ_JBIAMX010000031.1"/>
</dbReference>
<dbReference type="SMART" id="SM00418">
    <property type="entry name" value="HTH_ARSR"/>
    <property type="match status" value="1"/>
</dbReference>
<keyword evidence="3" id="KW-0804">Transcription</keyword>
<evidence type="ECO:0000313" key="6">
    <source>
        <dbReference type="EMBL" id="MFF0547070.1"/>
    </source>
</evidence>
<evidence type="ECO:0000313" key="7">
    <source>
        <dbReference type="Proteomes" id="UP001601444"/>
    </source>
</evidence>
<evidence type="ECO:0000256" key="1">
    <source>
        <dbReference type="ARBA" id="ARBA00023015"/>
    </source>
</evidence>
<keyword evidence="7" id="KW-1185">Reference proteome</keyword>
<gene>
    <name evidence="6" type="ORF">ACFYTF_29965</name>
</gene>
<name>A0ABW6PX88_9NOCA</name>
<dbReference type="EMBL" id="JBIAMX010000031">
    <property type="protein sequence ID" value="MFF0547070.1"/>
    <property type="molecule type" value="Genomic_DNA"/>
</dbReference>
<organism evidence="6 7">
    <name type="scientific">Nocardia thailandica</name>
    <dbReference type="NCBI Taxonomy" id="257275"/>
    <lineage>
        <taxon>Bacteria</taxon>
        <taxon>Bacillati</taxon>
        <taxon>Actinomycetota</taxon>
        <taxon>Actinomycetes</taxon>
        <taxon>Mycobacteriales</taxon>
        <taxon>Nocardiaceae</taxon>
        <taxon>Nocardia</taxon>
    </lineage>
</organism>
<dbReference type="PANTHER" id="PTHR33154">
    <property type="entry name" value="TRANSCRIPTIONAL REGULATOR, ARSR FAMILY"/>
    <property type="match status" value="1"/>
</dbReference>
<evidence type="ECO:0000256" key="2">
    <source>
        <dbReference type="ARBA" id="ARBA00023125"/>
    </source>
</evidence>
<dbReference type="Pfam" id="PF12840">
    <property type="entry name" value="HTH_20"/>
    <property type="match status" value="1"/>
</dbReference>
<dbReference type="InterPro" id="IPR036388">
    <property type="entry name" value="WH-like_DNA-bd_sf"/>
</dbReference>
<dbReference type="Gene3D" id="1.10.10.10">
    <property type="entry name" value="Winged helix-like DNA-binding domain superfamily/Winged helix DNA-binding domain"/>
    <property type="match status" value="1"/>
</dbReference>
<dbReference type="PANTHER" id="PTHR33154:SF33">
    <property type="entry name" value="TRANSCRIPTIONAL REPRESSOR SDPR"/>
    <property type="match status" value="1"/>
</dbReference>
<accession>A0ABW6PX88</accession>
<keyword evidence="1" id="KW-0805">Transcription regulation</keyword>
<dbReference type="Proteomes" id="UP001601444">
    <property type="component" value="Unassembled WGS sequence"/>
</dbReference>
<dbReference type="CDD" id="cd00090">
    <property type="entry name" value="HTH_ARSR"/>
    <property type="match status" value="1"/>
</dbReference>
<reference evidence="6 7" key="1">
    <citation type="submission" date="2024-10" db="EMBL/GenBank/DDBJ databases">
        <title>The Natural Products Discovery Center: Release of the First 8490 Sequenced Strains for Exploring Actinobacteria Biosynthetic Diversity.</title>
        <authorList>
            <person name="Kalkreuter E."/>
            <person name="Kautsar S.A."/>
            <person name="Yang D."/>
            <person name="Bader C.D."/>
            <person name="Teijaro C.N."/>
            <person name="Fluegel L."/>
            <person name="Davis C.M."/>
            <person name="Simpson J.R."/>
            <person name="Lauterbach L."/>
            <person name="Steele A.D."/>
            <person name="Gui C."/>
            <person name="Meng S."/>
            <person name="Li G."/>
            <person name="Viehrig K."/>
            <person name="Ye F."/>
            <person name="Su P."/>
            <person name="Kiefer A.F."/>
            <person name="Nichols A."/>
            <person name="Cepeda A.J."/>
            <person name="Yan W."/>
            <person name="Fan B."/>
            <person name="Jiang Y."/>
            <person name="Adhikari A."/>
            <person name="Zheng C.-J."/>
            <person name="Schuster L."/>
            <person name="Cowan T.M."/>
            <person name="Smanski M.J."/>
            <person name="Chevrette M.G."/>
            <person name="De Carvalho L.P.S."/>
            <person name="Shen B."/>
        </authorList>
    </citation>
    <scope>NUCLEOTIDE SEQUENCE [LARGE SCALE GENOMIC DNA]</scope>
    <source>
        <strain evidence="6 7">NPDC004045</strain>
    </source>
</reference>
<dbReference type="InterPro" id="IPR001845">
    <property type="entry name" value="HTH_ArsR_DNA-bd_dom"/>
</dbReference>
<evidence type="ECO:0000256" key="3">
    <source>
        <dbReference type="ARBA" id="ARBA00023163"/>
    </source>
</evidence>
<dbReference type="InterPro" id="IPR051081">
    <property type="entry name" value="HTH_MetalResp_TranReg"/>
</dbReference>
<feature type="region of interest" description="Disordered" evidence="4">
    <location>
        <begin position="144"/>
        <end position="174"/>
    </location>
</feature>
<dbReference type="PRINTS" id="PR00778">
    <property type="entry name" value="HTHARSR"/>
</dbReference>
<protein>
    <submittedName>
        <fullName evidence="6">Helix-turn-helix domain-containing protein</fullName>
    </submittedName>
</protein>
<feature type="domain" description="HTH arsR-type" evidence="5">
    <location>
        <begin position="68"/>
        <end position="130"/>
    </location>
</feature>
<evidence type="ECO:0000259" key="5">
    <source>
        <dbReference type="SMART" id="SM00418"/>
    </source>
</evidence>
<keyword evidence="2" id="KW-0238">DNA-binding</keyword>
<evidence type="ECO:0000256" key="4">
    <source>
        <dbReference type="SAM" id="MobiDB-lite"/>
    </source>
</evidence>
<proteinExistence type="predicted"/>